<dbReference type="GO" id="GO:0005886">
    <property type="term" value="C:plasma membrane"/>
    <property type="evidence" value="ECO:0007669"/>
    <property type="project" value="TreeGrafter"/>
</dbReference>
<evidence type="ECO:0000313" key="10">
    <source>
        <dbReference type="Proteomes" id="UP000254794"/>
    </source>
</evidence>
<dbReference type="InterPro" id="IPR042099">
    <property type="entry name" value="ANL_N_sf"/>
</dbReference>
<dbReference type="InterPro" id="IPR000873">
    <property type="entry name" value="AMP-dep_synth/lig_dom"/>
</dbReference>
<dbReference type="InterPro" id="IPR040097">
    <property type="entry name" value="FAAL/FAAC"/>
</dbReference>
<reference evidence="9 10" key="1">
    <citation type="submission" date="2018-06" db="EMBL/GenBank/DDBJ databases">
        <authorList>
            <consortium name="Pathogen Informatics"/>
            <person name="Doyle S."/>
        </authorList>
    </citation>
    <scope>NUCLEOTIDE SEQUENCE [LARGE SCALE GENOMIC DNA]</scope>
    <source>
        <strain evidence="9 10">NCTC13316</strain>
    </source>
</reference>
<dbReference type="EMBL" id="UGOD01000001">
    <property type="protein sequence ID" value="STX50441.1"/>
    <property type="molecule type" value="Genomic_DNA"/>
</dbReference>
<dbReference type="GO" id="GO:0070566">
    <property type="term" value="F:adenylyltransferase activity"/>
    <property type="evidence" value="ECO:0007669"/>
    <property type="project" value="TreeGrafter"/>
</dbReference>
<dbReference type="Gene3D" id="1.10.1200.10">
    <property type="entry name" value="ACP-like"/>
    <property type="match status" value="1"/>
</dbReference>
<dbReference type="InterPro" id="IPR020806">
    <property type="entry name" value="PKS_PP-bd"/>
</dbReference>
<dbReference type="InterPro" id="IPR009081">
    <property type="entry name" value="PP-bd_ACP"/>
</dbReference>
<evidence type="ECO:0000256" key="5">
    <source>
        <dbReference type="ARBA" id="ARBA00022832"/>
    </source>
</evidence>
<feature type="transmembrane region" description="Helical" evidence="7">
    <location>
        <begin position="59"/>
        <end position="80"/>
    </location>
</feature>
<dbReference type="SUPFAM" id="SSF56801">
    <property type="entry name" value="Acetyl-CoA synthetase-like"/>
    <property type="match status" value="1"/>
</dbReference>
<dbReference type="FunFam" id="3.40.50.12780:FF:000013">
    <property type="entry name" value="Long-chain-fatty-acid--AMP ligase FadD32"/>
    <property type="match status" value="1"/>
</dbReference>
<keyword evidence="2" id="KW-0596">Phosphopantetheine</keyword>
<dbReference type="Pfam" id="PF00550">
    <property type="entry name" value="PP-binding"/>
    <property type="match status" value="1"/>
</dbReference>
<dbReference type="PROSITE" id="PS00455">
    <property type="entry name" value="AMP_BINDING"/>
    <property type="match status" value="1"/>
</dbReference>
<evidence type="ECO:0000256" key="6">
    <source>
        <dbReference type="ARBA" id="ARBA00023098"/>
    </source>
</evidence>
<dbReference type="OrthoDB" id="9757559at2"/>
<evidence type="ECO:0000259" key="8">
    <source>
        <dbReference type="PROSITE" id="PS50075"/>
    </source>
</evidence>
<dbReference type="EC" id="6.2.1.-" evidence="9"/>
<keyword evidence="7" id="KW-0812">Transmembrane</keyword>
<dbReference type="Pfam" id="PF00501">
    <property type="entry name" value="AMP-binding"/>
    <property type="match status" value="1"/>
</dbReference>
<protein>
    <submittedName>
        <fullName evidence="9">Saframycin Mx1 synthetase B</fullName>
        <ecNumber evidence="9">6.2.1.-</ecNumber>
    </submittedName>
</protein>
<dbReference type="AlphaFoldDB" id="A0A378JI51"/>
<dbReference type="GO" id="GO:0016874">
    <property type="term" value="F:ligase activity"/>
    <property type="evidence" value="ECO:0007669"/>
    <property type="project" value="UniProtKB-KW"/>
</dbReference>
<dbReference type="PANTHER" id="PTHR22754">
    <property type="entry name" value="DISCO-INTERACTING PROTEIN 2 DIP2 -RELATED"/>
    <property type="match status" value="1"/>
</dbReference>
<dbReference type="PROSITE" id="PS50075">
    <property type="entry name" value="CARRIER"/>
    <property type="match status" value="1"/>
</dbReference>
<dbReference type="InterPro" id="IPR036736">
    <property type="entry name" value="ACP-like_sf"/>
</dbReference>
<dbReference type="RefSeq" id="WP_115330160.1">
    <property type="nucleotide sequence ID" value="NZ_CAAAHP010000004.1"/>
</dbReference>
<dbReference type="CDD" id="cd05931">
    <property type="entry name" value="FAAL"/>
    <property type="match status" value="1"/>
</dbReference>
<evidence type="ECO:0000256" key="1">
    <source>
        <dbReference type="ARBA" id="ARBA00006432"/>
    </source>
</evidence>
<dbReference type="Gene3D" id="3.30.300.30">
    <property type="match status" value="1"/>
</dbReference>
<keyword evidence="7" id="KW-1133">Transmembrane helix</keyword>
<evidence type="ECO:0000256" key="2">
    <source>
        <dbReference type="ARBA" id="ARBA00022450"/>
    </source>
</evidence>
<gene>
    <name evidence="9" type="ORF">NCTC13316_00522</name>
</gene>
<evidence type="ECO:0000256" key="7">
    <source>
        <dbReference type="SAM" id="Phobius"/>
    </source>
</evidence>
<keyword evidence="4 9" id="KW-0436">Ligase</keyword>
<name>A0A378JI51_9GAMM</name>
<organism evidence="9 10">
    <name type="scientific">Legionella busanensis</name>
    <dbReference type="NCBI Taxonomy" id="190655"/>
    <lineage>
        <taxon>Bacteria</taxon>
        <taxon>Pseudomonadati</taxon>
        <taxon>Pseudomonadota</taxon>
        <taxon>Gammaproteobacteria</taxon>
        <taxon>Legionellales</taxon>
        <taxon>Legionellaceae</taxon>
        <taxon>Legionella</taxon>
    </lineage>
</organism>
<dbReference type="InterPro" id="IPR020845">
    <property type="entry name" value="AMP-binding_CS"/>
</dbReference>
<sequence>MQNLVDIIEANLQKNLYGNVYYLKDGEFEEVIAYTKIIEDAKHLATYFKNHFKPQSRIILLYPQGTTFISALLACFYARMVGVPTYPFQNAKHAYRLKRIISSCAPALILGTHKTINDIKNFAEFKEYKFKASDTILNEEMSNNDFTIQTNWREDDLAFLQYTSGSTGYPKGVMVSHKNLMHNLFTLKNSLQFSEEKTSVVWLPFQHDLGLIVGALSSLYNANKLVILPPVSVIQRPYVWLKALSDYQAYYTAGPNFAYQLCIDKIPEELLTTLDLSSIKYATAAAEPNRYATAAAFCKKFAKYGFKENAYCVGYGLAEGTLHVATNSIGKHFSYKEVSHSELGKSFIKEPVNDKDRQILMGAGVPHPEHRIVIVNPETQTKCKPYEIGEIWEQSQSVAQGYWDNEETTQSTFRATLPDEQGFFLRTGDLGFIDGDQLFITGRLKDLIVINGRKIYPQDIELAVEESHPDIKNNCVAAFSIDRDNKECIIICAEVSRAAIGKDNTELVFQIRHAVGKKFEVDIADIKLIRPGHAYRTTSGKIKRNSTKEAYLNNRLVCVPVSKEIKIKADEKKVQEQHFNGKDQLRKVLCDVLGISDIEDNQHFMDLGGTSLHAKMLQQQLEECFGEKYQIPATIAFDYPTLSELNNYFGQLEKQT</sequence>
<keyword evidence="6" id="KW-0443">Lipid metabolism</keyword>
<dbReference type="PANTHER" id="PTHR22754:SF32">
    <property type="entry name" value="DISCO-INTERACTING PROTEIN 2"/>
    <property type="match status" value="1"/>
</dbReference>
<dbReference type="InterPro" id="IPR045851">
    <property type="entry name" value="AMP-bd_C_sf"/>
</dbReference>
<evidence type="ECO:0000256" key="4">
    <source>
        <dbReference type="ARBA" id="ARBA00022598"/>
    </source>
</evidence>
<dbReference type="SUPFAM" id="SSF47336">
    <property type="entry name" value="ACP-like"/>
    <property type="match status" value="1"/>
</dbReference>
<proteinExistence type="inferred from homology"/>
<dbReference type="Gene3D" id="3.40.50.12780">
    <property type="entry name" value="N-terminal domain of ligase-like"/>
    <property type="match status" value="1"/>
</dbReference>
<dbReference type="Proteomes" id="UP000254794">
    <property type="component" value="Unassembled WGS sequence"/>
</dbReference>
<feature type="domain" description="Carrier" evidence="8">
    <location>
        <begin position="576"/>
        <end position="653"/>
    </location>
</feature>
<keyword evidence="10" id="KW-1185">Reference proteome</keyword>
<accession>A0A378JI51</accession>
<comment type="similarity">
    <text evidence="1">Belongs to the ATP-dependent AMP-binding enzyme family.</text>
</comment>
<evidence type="ECO:0000313" key="9">
    <source>
        <dbReference type="EMBL" id="STX50441.1"/>
    </source>
</evidence>
<dbReference type="InterPro" id="IPR025110">
    <property type="entry name" value="AMP-bd_C"/>
</dbReference>
<keyword evidence="3" id="KW-0597">Phosphoprotein</keyword>
<keyword evidence="7" id="KW-0472">Membrane</keyword>
<dbReference type="SMART" id="SM00823">
    <property type="entry name" value="PKS_PP"/>
    <property type="match status" value="1"/>
</dbReference>
<dbReference type="GO" id="GO:0006633">
    <property type="term" value="P:fatty acid biosynthetic process"/>
    <property type="evidence" value="ECO:0007669"/>
    <property type="project" value="TreeGrafter"/>
</dbReference>
<dbReference type="GO" id="GO:0031177">
    <property type="term" value="F:phosphopantetheine binding"/>
    <property type="evidence" value="ECO:0007669"/>
    <property type="project" value="InterPro"/>
</dbReference>
<dbReference type="GO" id="GO:0071766">
    <property type="term" value="P:Actinobacterium-type cell wall biogenesis"/>
    <property type="evidence" value="ECO:0007669"/>
    <property type="project" value="UniProtKB-ARBA"/>
</dbReference>
<evidence type="ECO:0000256" key="3">
    <source>
        <dbReference type="ARBA" id="ARBA00022553"/>
    </source>
</evidence>
<dbReference type="Pfam" id="PF23024">
    <property type="entry name" value="AMP-dom_DIP2-like"/>
    <property type="match status" value="1"/>
</dbReference>
<keyword evidence="5" id="KW-0276">Fatty acid metabolism</keyword>